<gene>
    <name evidence="1" type="ORF">RED13_002520</name>
</gene>
<accession>A0ABU5BZ66</accession>
<organism evidence="1 2">
    <name type="scientific">Halopseudomonas formosensis</name>
    <dbReference type="NCBI Taxonomy" id="1002526"/>
    <lineage>
        <taxon>Bacteria</taxon>
        <taxon>Pseudomonadati</taxon>
        <taxon>Pseudomonadota</taxon>
        <taxon>Gammaproteobacteria</taxon>
        <taxon>Pseudomonadales</taxon>
        <taxon>Pseudomonadaceae</taxon>
        <taxon>Halopseudomonas</taxon>
    </lineage>
</organism>
<dbReference type="RefSeq" id="WP_320331622.1">
    <property type="nucleotide sequence ID" value="NZ_JAVRDO010000006.1"/>
</dbReference>
<evidence type="ECO:0000313" key="2">
    <source>
        <dbReference type="Proteomes" id="UP001281217"/>
    </source>
</evidence>
<sequence length="465" mass="52932">MELGEKQTQDLLKALQVLSDEYVLGMESAALAEAEQPHPQDASFYVQTLFPHRTASHAEELGEAPSGAYPRLLAAYAEASGGVFVPQDIEADSDDSWDSLTLEFHHASRKQRFKVSGVEDSDWFAPDFVKALNRFAKRAGLTGRWVDFHNGDDNCTSIFVPEAAHTRFKALKKKYSAAVKDEGGLTLALLSSAESKSIPSPPALEVELDKEQLAQRKTAWPEYEARLRVNHSKSEVKVFERYYLSGKEPKWDQYWEEDPIPLIYRLWLFPDQSDDAWCAITERVLSYNFGAGRSLMDSANILRTAYSRDWNGQDWPVGAFGGAEQRLLHFLQGRMPCSAHFSYKGEPLYPRGRLRPTPYVMEAVCRWLKDEPPYNPFILARYQGEELLAGFDDTWLQEMVKDCKLSRRREPPLLIDFLARIANYPAPRQNAEADERLALCLLIRQGLDSRTLPEPFADWWAKAKS</sequence>
<name>A0ABU5BZ66_9GAMM</name>
<comment type="caution">
    <text evidence="1">The sequence shown here is derived from an EMBL/GenBank/DDBJ whole genome shotgun (WGS) entry which is preliminary data.</text>
</comment>
<reference evidence="2" key="1">
    <citation type="submission" date="2023-07" db="EMBL/GenBank/DDBJ databases">
        <authorList>
            <person name="de Witt J."/>
        </authorList>
    </citation>
    <scope>NUCLEOTIDE SEQUENCE [LARGE SCALE GENOMIC DNA]</scope>
    <source>
        <strain evidence="2">FZJ</strain>
    </source>
</reference>
<protein>
    <submittedName>
        <fullName evidence="1">Uncharacterized protein</fullName>
    </submittedName>
</protein>
<dbReference type="Proteomes" id="UP001281217">
    <property type="component" value="Unassembled WGS sequence"/>
</dbReference>
<proteinExistence type="predicted"/>
<dbReference type="EMBL" id="JAVRDO010000006">
    <property type="protein sequence ID" value="MDX9688075.1"/>
    <property type="molecule type" value="Genomic_DNA"/>
</dbReference>
<evidence type="ECO:0000313" key="1">
    <source>
        <dbReference type="EMBL" id="MDX9688075.1"/>
    </source>
</evidence>
<keyword evidence="2" id="KW-1185">Reference proteome</keyword>